<dbReference type="GO" id="GO:0016020">
    <property type="term" value="C:membrane"/>
    <property type="evidence" value="ECO:0007669"/>
    <property type="project" value="TreeGrafter"/>
</dbReference>
<evidence type="ECO:0000313" key="2">
    <source>
        <dbReference type="EMBL" id="KIJ42337.1"/>
    </source>
</evidence>
<dbReference type="OrthoDB" id="10031169at2759"/>
<dbReference type="HOGENOM" id="CLU_2198694_0_0_1"/>
<dbReference type="PANTHER" id="PTHR11533">
    <property type="entry name" value="PROTEASE M1 ZINC METALLOPROTEASE"/>
    <property type="match status" value="1"/>
</dbReference>
<dbReference type="InterPro" id="IPR027268">
    <property type="entry name" value="Peptidase_M4/M1_CTD_sf"/>
</dbReference>
<dbReference type="GO" id="GO:0070006">
    <property type="term" value="F:metalloaminopeptidase activity"/>
    <property type="evidence" value="ECO:0007669"/>
    <property type="project" value="TreeGrafter"/>
</dbReference>
<dbReference type="GO" id="GO:0043171">
    <property type="term" value="P:peptide catabolic process"/>
    <property type="evidence" value="ECO:0007669"/>
    <property type="project" value="TreeGrafter"/>
</dbReference>
<dbReference type="InterPro" id="IPR050344">
    <property type="entry name" value="Peptidase_M1_aminopeptidases"/>
</dbReference>
<dbReference type="GO" id="GO:0006508">
    <property type="term" value="P:proteolysis"/>
    <property type="evidence" value="ECO:0007669"/>
    <property type="project" value="TreeGrafter"/>
</dbReference>
<sequence>MNPSVDGWRLQHLSTLKLYPEWKPYASFYTEYNEGSLNLDAKLSSHAIHVPIADPNEVSQIFDLLSYNKAAAVLRMLSDYVGEDAFLHGVSLYLKNLYGNSVAGDLWV</sequence>
<dbReference type="InterPro" id="IPR014782">
    <property type="entry name" value="Peptidase_M1_dom"/>
</dbReference>
<dbReference type="GO" id="GO:0005615">
    <property type="term" value="C:extracellular space"/>
    <property type="evidence" value="ECO:0007669"/>
    <property type="project" value="TreeGrafter"/>
</dbReference>
<dbReference type="AlphaFoldDB" id="A0A0C9VKW1"/>
<gene>
    <name evidence="2" type="ORF">M422DRAFT_31311</name>
</gene>
<dbReference type="GO" id="GO:0008270">
    <property type="term" value="F:zinc ion binding"/>
    <property type="evidence" value="ECO:0007669"/>
    <property type="project" value="InterPro"/>
</dbReference>
<dbReference type="PANTHER" id="PTHR11533:SF174">
    <property type="entry name" value="PUROMYCIN-SENSITIVE AMINOPEPTIDASE-RELATED"/>
    <property type="match status" value="1"/>
</dbReference>
<evidence type="ECO:0000313" key="3">
    <source>
        <dbReference type="Proteomes" id="UP000054279"/>
    </source>
</evidence>
<name>A0A0C9VKW1_SPHS4</name>
<dbReference type="EMBL" id="KN837130">
    <property type="protein sequence ID" value="KIJ42337.1"/>
    <property type="molecule type" value="Genomic_DNA"/>
</dbReference>
<dbReference type="Proteomes" id="UP000054279">
    <property type="component" value="Unassembled WGS sequence"/>
</dbReference>
<dbReference type="Pfam" id="PF01433">
    <property type="entry name" value="Peptidase_M1"/>
    <property type="match status" value="1"/>
</dbReference>
<dbReference type="GO" id="GO:0042277">
    <property type="term" value="F:peptide binding"/>
    <property type="evidence" value="ECO:0007669"/>
    <property type="project" value="TreeGrafter"/>
</dbReference>
<dbReference type="GO" id="GO:0005737">
    <property type="term" value="C:cytoplasm"/>
    <property type="evidence" value="ECO:0007669"/>
    <property type="project" value="TreeGrafter"/>
</dbReference>
<keyword evidence="3" id="KW-1185">Reference proteome</keyword>
<protein>
    <recommendedName>
        <fullName evidence="1">Peptidase M1 membrane alanine aminopeptidase domain-containing protein</fullName>
    </recommendedName>
</protein>
<feature type="domain" description="Peptidase M1 membrane alanine aminopeptidase" evidence="1">
    <location>
        <begin position="13"/>
        <end position="107"/>
    </location>
</feature>
<dbReference type="SUPFAM" id="SSF55486">
    <property type="entry name" value="Metalloproteases ('zincins'), catalytic domain"/>
    <property type="match status" value="1"/>
</dbReference>
<organism evidence="2 3">
    <name type="scientific">Sphaerobolus stellatus (strain SS14)</name>
    <dbReference type="NCBI Taxonomy" id="990650"/>
    <lineage>
        <taxon>Eukaryota</taxon>
        <taxon>Fungi</taxon>
        <taxon>Dikarya</taxon>
        <taxon>Basidiomycota</taxon>
        <taxon>Agaricomycotina</taxon>
        <taxon>Agaricomycetes</taxon>
        <taxon>Phallomycetidae</taxon>
        <taxon>Geastrales</taxon>
        <taxon>Sphaerobolaceae</taxon>
        <taxon>Sphaerobolus</taxon>
    </lineage>
</organism>
<dbReference type="Gene3D" id="1.10.390.10">
    <property type="entry name" value="Neutral Protease Domain 2"/>
    <property type="match status" value="1"/>
</dbReference>
<proteinExistence type="predicted"/>
<evidence type="ECO:0000259" key="1">
    <source>
        <dbReference type="Pfam" id="PF01433"/>
    </source>
</evidence>
<reference evidence="2 3" key="1">
    <citation type="submission" date="2014-06" db="EMBL/GenBank/DDBJ databases">
        <title>Evolutionary Origins and Diversification of the Mycorrhizal Mutualists.</title>
        <authorList>
            <consortium name="DOE Joint Genome Institute"/>
            <consortium name="Mycorrhizal Genomics Consortium"/>
            <person name="Kohler A."/>
            <person name="Kuo A."/>
            <person name="Nagy L.G."/>
            <person name="Floudas D."/>
            <person name="Copeland A."/>
            <person name="Barry K.W."/>
            <person name="Cichocki N."/>
            <person name="Veneault-Fourrey C."/>
            <person name="LaButti K."/>
            <person name="Lindquist E.A."/>
            <person name="Lipzen A."/>
            <person name="Lundell T."/>
            <person name="Morin E."/>
            <person name="Murat C."/>
            <person name="Riley R."/>
            <person name="Ohm R."/>
            <person name="Sun H."/>
            <person name="Tunlid A."/>
            <person name="Henrissat B."/>
            <person name="Grigoriev I.V."/>
            <person name="Hibbett D.S."/>
            <person name="Martin F."/>
        </authorList>
    </citation>
    <scope>NUCLEOTIDE SEQUENCE [LARGE SCALE GENOMIC DNA]</scope>
    <source>
        <strain evidence="2 3">SS14</strain>
    </source>
</reference>
<accession>A0A0C9VKW1</accession>